<dbReference type="PROSITE" id="PS52016">
    <property type="entry name" value="TONB_DEPENDENT_REC_3"/>
    <property type="match status" value="1"/>
</dbReference>
<dbReference type="PANTHER" id="PTHR32552">
    <property type="entry name" value="FERRICHROME IRON RECEPTOR-RELATED"/>
    <property type="match status" value="1"/>
</dbReference>
<dbReference type="EMBL" id="NEXX01000002">
    <property type="protein sequence ID" value="OUY07866.1"/>
    <property type="molecule type" value="Genomic_DNA"/>
</dbReference>
<comment type="caution">
    <text evidence="13">The sequence shown here is derived from an EMBL/GenBank/DDBJ whole genome shotgun (WGS) entry which is preliminary data.</text>
</comment>
<protein>
    <submittedName>
        <fullName evidence="13">Uncharacterized protein</fullName>
    </submittedName>
</protein>
<evidence type="ECO:0000256" key="4">
    <source>
        <dbReference type="ARBA" id="ARBA00022496"/>
    </source>
</evidence>
<dbReference type="SUPFAM" id="SSF56935">
    <property type="entry name" value="Porins"/>
    <property type="match status" value="1"/>
</dbReference>
<comment type="subcellular location">
    <subcellularLocation>
        <location evidence="1 11">Cell outer membrane</location>
        <topology evidence="1 11">Multi-pass membrane protein</topology>
    </subcellularLocation>
</comment>
<dbReference type="InterPro" id="IPR036942">
    <property type="entry name" value="Beta-barrel_TonB_sf"/>
</dbReference>
<organism evidence="13 14">
    <name type="scientific">Acinetobacter populi</name>
    <dbReference type="NCBI Taxonomy" id="1582270"/>
    <lineage>
        <taxon>Bacteria</taxon>
        <taxon>Pseudomonadati</taxon>
        <taxon>Pseudomonadota</taxon>
        <taxon>Gammaproteobacteria</taxon>
        <taxon>Moraxellales</taxon>
        <taxon>Moraxellaceae</taxon>
        <taxon>Acinetobacter</taxon>
    </lineage>
</organism>
<keyword evidence="10 11" id="KW-0998">Cell outer membrane</keyword>
<dbReference type="InterPro" id="IPR039426">
    <property type="entry name" value="TonB-dep_rcpt-like"/>
</dbReference>
<accession>A0A1Z9Z085</accession>
<keyword evidence="2 11" id="KW-0813">Transport</keyword>
<evidence type="ECO:0000256" key="3">
    <source>
        <dbReference type="ARBA" id="ARBA00022452"/>
    </source>
</evidence>
<keyword evidence="9 11" id="KW-0472">Membrane</keyword>
<evidence type="ECO:0000256" key="12">
    <source>
        <dbReference type="PROSITE-ProRule" id="PRU10144"/>
    </source>
</evidence>
<evidence type="ECO:0000256" key="7">
    <source>
        <dbReference type="ARBA" id="ARBA00023065"/>
    </source>
</evidence>
<dbReference type="Proteomes" id="UP000196536">
    <property type="component" value="Unassembled WGS sequence"/>
</dbReference>
<evidence type="ECO:0000256" key="2">
    <source>
        <dbReference type="ARBA" id="ARBA00022448"/>
    </source>
</evidence>
<gene>
    <name evidence="13" type="ORF">CAP51_09085</name>
</gene>
<dbReference type="PROSITE" id="PS01156">
    <property type="entry name" value="TONB_DEPENDENT_REC_2"/>
    <property type="match status" value="1"/>
</dbReference>
<dbReference type="AlphaFoldDB" id="A0A1Z9Z085"/>
<evidence type="ECO:0000256" key="11">
    <source>
        <dbReference type="PROSITE-ProRule" id="PRU01360"/>
    </source>
</evidence>
<feature type="non-terminal residue" evidence="13">
    <location>
        <position position="1"/>
    </location>
</feature>
<proteinExistence type="inferred from homology"/>
<evidence type="ECO:0000256" key="1">
    <source>
        <dbReference type="ARBA" id="ARBA00004571"/>
    </source>
</evidence>
<dbReference type="InterPro" id="IPR010917">
    <property type="entry name" value="TonB_rcpt_CS"/>
</dbReference>
<keyword evidence="7" id="KW-0406">Ion transport</keyword>
<feature type="short sequence motif" description="TonB C-terminal box" evidence="12">
    <location>
        <begin position="88"/>
        <end position="105"/>
    </location>
</feature>
<evidence type="ECO:0000256" key="10">
    <source>
        <dbReference type="ARBA" id="ARBA00023237"/>
    </source>
</evidence>
<reference evidence="13 14" key="1">
    <citation type="submission" date="2017-05" db="EMBL/GenBank/DDBJ databases">
        <title>Acinetobacter populi ANC 5415 (= PBJ7), whole genome shotgun sequencing project.</title>
        <authorList>
            <person name="Nemec A."/>
            <person name="Radolfova-Krizova L."/>
        </authorList>
    </citation>
    <scope>NUCLEOTIDE SEQUENCE [LARGE SCALE GENOMIC DNA]</scope>
    <source>
        <strain evidence="13 14">PBJ7</strain>
    </source>
</reference>
<sequence length="105" mass="11897">NVNFRYDLKSKNKWQPYVAGSYSWRDWSYGNLDNAKESIIDAYGLFNASVGTRYNIGENQLDVSLWAKNLTDKTYVTNVFNWMNGSSGAILGQPRTIGATLKLSF</sequence>
<dbReference type="OrthoDB" id="127311at2"/>
<evidence type="ECO:0000313" key="14">
    <source>
        <dbReference type="Proteomes" id="UP000196536"/>
    </source>
</evidence>
<keyword evidence="5 11" id="KW-0812">Transmembrane</keyword>
<evidence type="ECO:0000256" key="8">
    <source>
        <dbReference type="ARBA" id="ARBA00023077"/>
    </source>
</evidence>
<dbReference type="PANTHER" id="PTHR32552:SF81">
    <property type="entry name" value="TONB-DEPENDENT OUTER MEMBRANE RECEPTOR"/>
    <property type="match status" value="1"/>
</dbReference>
<evidence type="ECO:0000256" key="9">
    <source>
        <dbReference type="ARBA" id="ARBA00023136"/>
    </source>
</evidence>
<evidence type="ECO:0000256" key="5">
    <source>
        <dbReference type="ARBA" id="ARBA00022692"/>
    </source>
</evidence>
<dbReference type="GO" id="GO:0006826">
    <property type="term" value="P:iron ion transport"/>
    <property type="evidence" value="ECO:0007669"/>
    <property type="project" value="UniProtKB-KW"/>
</dbReference>
<keyword evidence="3 11" id="KW-1134">Transmembrane beta strand</keyword>
<keyword evidence="6" id="KW-0408">Iron</keyword>
<keyword evidence="4" id="KW-0410">Iron transport</keyword>
<evidence type="ECO:0000256" key="6">
    <source>
        <dbReference type="ARBA" id="ARBA00023004"/>
    </source>
</evidence>
<keyword evidence="8" id="KW-0798">TonB box</keyword>
<comment type="similarity">
    <text evidence="11">Belongs to the TonB-dependent receptor family.</text>
</comment>
<keyword evidence="14" id="KW-1185">Reference proteome</keyword>
<dbReference type="Gene3D" id="2.40.170.20">
    <property type="entry name" value="TonB-dependent receptor, beta-barrel domain"/>
    <property type="match status" value="1"/>
</dbReference>
<dbReference type="GO" id="GO:0009279">
    <property type="term" value="C:cell outer membrane"/>
    <property type="evidence" value="ECO:0007669"/>
    <property type="project" value="UniProtKB-SubCell"/>
</dbReference>
<evidence type="ECO:0000313" key="13">
    <source>
        <dbReference type="EMBL" id="OUY07866.1"/>
    </source>
</evidence>
<name>A0A1Z9Z085_9GAMM</name>